<evidence type="ECO:0000259" key="1">
    <source>
        <dbReference type="Pfam" id="PF12973"/>
    </source>
</evidence>
<gene>
    <name evidence="2" type="ORF">RGD00_06015</name>
</gene>
<evidence type="ECO:0000313" key="2">
    <source>
        <dbReference type="EMBL" id="MDR5652147.1"/>
    </source>
</evidence>
<dbReference type="Pfam" id="PF12973">
    <property type="entry name" value="Cupin_7"/>
    <property type="match status" value="1"/>
</dbReference>
<organism evidence="2 3">
    <name type="scientific">Ruixingdingia sedimenti</name>
    <dbReference type="NCBI Taxonomy" id="3073604"/>
    <lineage>
        <taxon>Bacteria</taxon>
        <taxon>Pseudomonadati</taxon>
        <taxon>Pseudomonadota</taxon>
        <taxon>Alphaproteobacteria</taxon>
        <taxon>Rhodobacterales</taxon>
        <taxon>Paracoccaceae</taxon>
        <taxon>Ruixingdingia</taxon>
    </lineage>
</organism>
<reference evidence="2 3" key="1">
    <citation type="submission" date="2023-09" db="EMBL/GenBank/DDBJ databases">
        <title>Xinfangfangia sedmenti sp. nov., isolated the sedment.</title>
        <authorList>
            <person name="Xu L."/>
        </authorList>
    </citation>
    <scope>NUCLEOTIDE SEQUENCE [LARGE SCALE GENOMIC DNA]</scope>
    <source>
        <strain evidence="2 3">LG-4</strain>
    </source>
</reference>
<comment type="caution">
    <text evidence="2">The sequence shown here is derived from an EMBL/GenBank/DDBJ whole genome shotgun (WGS) entry which is preliminary data.</text>
</comment>
<dbReference type="InterPro" id="IPR011051">
    <property type="entry name" value="RmlC_Cupin_sf"/>
</dbReference>
<dbReference type="Gene3D" id="2.60.120.10">
    <property type="entry name" value="Jelly Rolls"/>
    <property type="match status" value="1"/>
</dbReference>
<name>A0ABU1F5K7_9RHOB</name>
<accession>A0ABU1F5K7</accession>
<dbReference type="Proteomes" id="UP001247754">
    <property type="component" value="Unassembled WGS sequence"/>
</dbReference>
<keyword evidence="3" id="KW-1185">Reference proteome</keyword>
<dbReference type="InterPro" id="IPR025979">
    <property type="entry name" value="ChrR-like_cupin_dom"/>
</dbReference>
<dbReference type="InterPro" id="IPR014710">
    <property type="entry name" value="RmlC-like_jellyroll"/>
</dbReference>
<feature type="domain" description="ChrR-like cupin" evidence="1">
    <location>
        <begin position="9"/>
        <end position="103"/>
    </location>
</feature>
<evidence type="ECO:0000313" key="3">
    <source>
        <dbReference type="Proteomes" id="UP001247754"/>
    </source>
</evidence>
<dbReference type="SUPFAM" id="SSF51182">
    <property type="entry name" value="RmlC-like cupins"/>
    <property type="match status" value="1"/>
</dbReference>
<dbReference type="EMBL" id="JAVKPH010000005">
    <property type="protein sequence ID" value="MDR5652147.1"/>
    <property type="molecule type" value="Genomic_DNA"/>
</dbReference>
<protein>
    <submittedName>
        <fullName evidence="2">Cupin domain-containing protein</fullName>
    </submittedName>
</protein>
<dbReference type="RefSeq" id="WP_310456397.1">
    <property type="nucleotide sequence ID" value="NZ_JAVKPH010000005.1"/>
</dbReference>
<proteinExistence type="predicted"/>
<sequence>MFAVDLDEGWAAVPGTSGIHIKPLSGDFDEAAGRGFRTRYVRFDAGGETFAPFTHTYWEEALLVEGTLTTKEDGKTLTAPAYVIRPPGTPHGPLRSDTGCLMIEMQYFADRAVGLAGYLDRKAP</sequence>